<reference evidence="2 3" key="1">
    <citation type="journal article" date="2024" name="Commun. Biol.">
        <title>Comparative genomic analysis of thermophilic fungi reveals convergent evolutionary adaptations and gene losses.</title>
        <authorList>
            <person name="Steindorff A.S."/>
            <person name="Aguilar-Pontes M.V."/>
            <person name="Robinson A.J."/>
            <person name="Andreopoulos B."/>
            <person name="LaButti K."/>
            <person name="Kuo A."/>
            <person name="Mondo S."/>
            <person name="Riley R."/>
            <person name="Otillar R."/>
            <person name="Haridas S."/>
            <person name="Lipzen A."/>
            <person name="Grimwood J."/>
            <person name="Schmutz J."/>
            <person name="Clum A."/>
            <person name="Reid I.D."/>
            <person name="Moisan M.C."/>
            <person name="Butler G."/>
            <person name="Nguyen T.T.M."/>
            <person name="Dewar K."/>
            <person name="Conant G."/>
            <person name="Drula E."/>
            <person name="Henrissat B."/>
            <person name="Hansel C."/>
            <person name="Singer S."/>
            <person name="Hutchinson M.I."/>
            <person name="de Vries R.P."/>
            <person name="Natvig D.O."/>
            <person name="Powell A.J."/>
            <person name="Tsang A."/>
            <person name="Grigoriev I.V."/>
        </authorList>
    </citation>
    <scope>NUCLEOTIDE SEQUENCE [LARGE SCALE GENOMIC DNA]</scope>
    <source>
        <strain evidence="2 3">CBS 494.80</strain>
    </source>
</reference>
<protein>
    <recommendedName>
        <fullName evidence="1">PPM-type phosphatase domain-containing protein</fullName>
    </recommendedName>
</protein>
<dbReference type="InterPro" id="IPR036457">
    <property type="entry name" value="PPM-type-like_dom_sf"/>
</dbReference>
<dbReference type="InterPro" id="IPR015655">
    <property type="entry name" value="PP2C"/>
</dbReference>
<evidence type="ECO:0000313" key="3">
    <source>
        <dbReference type="Proteomes" id="UP001595075"/>
    </source>
</evidence>
<dbReference type="Pfam" id="PF00481">
    <property type="entry name" value="PP2C"/>
    <property type="match status" value="1"/>
</dbReference>
<accession>A0ABR4CXY8</accession>
<dbReference type="Gene3D" id="3.60.40.10">
    <property type="entry name" value="PPM-type phosphatase domain"/>
    <property type="match status" value="1"/>
</dbReference>
<dbReference type="EMBL" id="JAZHXI010000002">
    <property type="protein sequence ID" value="KAL2074774.1"/>
    <property type="molecule type" value="Genomic_DNA"/>
</dbReference>
<dbReference type="PANTHER" id="PTHR13832">
    <property type="entry name" value="PROTEIN PHOSPHATASE 2C"/>
    <property type="match status" value="1"/>
</dbReference>
<dbReference type="PROSITE" id="PS51746">
    <property type="entry name" value="PPM_2"/>
    <property type="match status" value="1"/>
</dbReference>
<keyword evidence="3" id="KW-1185">Reference proteome</keyword>
<evidence type="ECO:0000259" key="1">
    <source>
        <dbReference type="PROSITE" id="PS51746"/>
    </source>
</evidence>
<dbReference type="CDD" id="cd00143">
    <property type="entry name" value="PP2Cc"/>
    <property type="match status" value="1"/>
</dbReference>
<dbReference type="Proteomes" id="UP001595075">
    <property type="component" value="Unassembled WGS sequence"/>
</dbReference>
<evidence type="ECO:0000313" key="2">
    <source>
        <dbReference type="EMBL" id="KAL2074774.1"/>
    </source>
</evidence>
<organism evidence="2 3">
    <name type="scientific">Oculimacula yallundae</name>
    <dbReference type="NCBI Taxonomy" id="86028"/>
    <lineage>
        <taxon>Eukaryota</taxon>
        <taxon>Fungi</taxon>
        <taxon>Dikarya</taxon>
        <taxon>Ascomycota</taxon>
        <taxon>Pezizomycotina</taxon>
        <taxon>Leotiomycetes</taxon>
        <taxon>Helotiales</taxon>
        <taxon>Ploettnerulaceae</taxon>
        <taxon>Oculimacula</taxon>
    </lineage>
</organism>
<dbReference type="PANTHER" id="PTHR13832:SF792">
    <property type="entry name" value="GM14286P"/>
    <property type="match status" value="1"/>
</dbReference>
<dbReference type="SUPFAM" id="SSF81606">
    <property type="entry name" value="PP2C-like"/>
    <property type="match status" value="1"/>
</dbReference>
<feature type="domain" description="PPM-type phosphatase" evidence="1">
    <location>
        <begin position="117"/>
        <end position="467"/>
    </location>
</feature>
<comment type="caution">
    <text evidence="2">The sequence shown here is derived from an EMBL/GenBank/DDBJ whole genome shotgun (WGS) entry which is preliminary data.</text>
</comment>
<dbReference type="InterPro" id="IPR001932">
    <property type="entry name" value="PPM-type_phosphatase-like_dom"/>
</dbReference>
<name>A0ABR4CXY8_9HELO</name>
<dbReference type="SMART" id="SM00332">
    <property type="entry name" value="PP2Cc"/>
    <property type="match status" value="1"/>
</dbReference>
<gene>
    <name evidence="2" type="ORF">VTL71DRAFT_8553</name>
</gene>
<sequence length="472" mass="52039">MTSIRASHAIISRSQTRRYQSTFHAVQTSHNTYKYFLPVVSILGLAGAWWATNSAESPPHLGSIPAEHLIASRGPSKEEVTRMISQEAYTFKSRLGGVTRYDGTRVASNSPSEDRFVHGSFSSPWKDGKKCMAWGVFDGHAGWQTADLLQKQLLPFVWHRLSQVKPNSEQDAVSDEDVGTAITEAFVKLDDSIFKTAIDASQGNLPLQDKLVNMAPAFAGSCALLSIYDPAACKLHTACTGDSRAVLGQQNSKGVWEAIPLSIDQTGYNEAEIARLNQAHPGEKDIIVGGRVLGMMISRAFGDSRWKWSVEIQKDLKKRFGGPSNLNPKYKVLTPPYLTAEPVVTSTRIDPGKPAFLIMATDGLWDNLSSQQAVDLVAKWLDTPKESRKENARASEKKYEPYDFSGPESNELFKKEKTIVQDGNAAVHLVRNSLGGNHHEMIAGRLAYGSPFSRDVRDDVTVQVVFFNVLNN</sequence>
<proteinExistence type="predicted"/>